<reference evidence="1" key="1">
    <citation type="submission" date="2019-12" db="EMBL/GenBank/DDBJ databases">
        <authorList>
            <person name="Cremers G."/>
        </authorList>
    </citation>
    <scope>NUCLEOTIDE SEQUENCE</scope>
    <source>
        <strain evidence="1">Vvax</strain>
    </source>
</reference>
<evidence type="ECO:0008006" key="2">
    <source>
        <dbReference type="Google" id="ProtNLM"/>
    </source>
</evidence>
<protein>
    <recommendedName>
        <fullName evidence="2">Glycosyltransferase</fullName>
    </recommendedName>
</protein>
<gene>
    <name evidence="1" type="ORF">VVAX_04334</name>
</gene>
<organism evidence="1">
    <name type="scientific">Variovorax paradoxus</name>
    <dbReference type="NCBI Taxonomy" id="34073"/>
    <lineage>
        <taxon>Bacteria</taxon>
        <taxon>Pseudomonadati</taxon>
        <taxon>Pseudomonadota</taxon>
        <taxon>Betaproteobacteria</taxon>
        <taxon>Burkholderiales</taxon>
        <taxon>Comamonadaceae</taxon>
        <taxon>Variovorax</taxon>
    </lineage>
</organism>
<dbReference type="RefSeq" id="WP_339091874.1">
    <property type="nucleotide sequence ID" value="NZ_LR743507.1"/>
</dbReference>
<evidence type="ECO:0000313" key="1">
    <source>
        <dbReference type="EMBL" id="CAA2107640.1"/>
    </source>
</evidence>
<proteinExistence type="predicted"/>
<accession>A0A679JC67</accession>
<dbReference type="AlphaFoldDB" id="A0A679JC67"/>
<sequence length="277" mass="30444">MRLLMTGRGTSGSWQIRGIQLAQAMGATAEPHARTFDGYDMAVLVKRPTEDLLQRLRRANVPLIWDVVDAWPQPAGNEWNRERCLEWLKEMVRTVRPAGIVAATHEMAADCAHVGVPVLVLPHHARPGLRVNPIRPLKVVGYEGALHYLGRWLPVIEQECAARGWSFVVNPAELADVDVVLALRDCDGYAPRNWKSNVKLANAQGSGTPVICNREAGYLETQSGAEHWADSADELAAAFDALTPTAERLAASRRLVKAAPAVDSVAATYLQWLRSSF</sequence>
<name>A0A679JC67_VARPD</name>
<dbReference type="EMBL" id="LR743507">
    <property type="protein sequence ID" value="CAA2107640.1"/>
    <property type="molecule type" value="Genomic_DNA"/>
</dbReference>